<reference evidence="7 8" key="1">
    <citation type="submission" date="2024-01" db="EMBL/GenBank/DDBJ databases">
        <title>The genomes of 5 underutilized Papilionoideae crops provide insights into root nodulation and disease resistance.</title>
        <authorList>
            <person name="Yuan L."/>
        </authorList>
    </citation>
    <scope>NUCLEOTIDE SEQUENCE [LARGE SCALE GENOMIC DNA]</scope>
    <source>
        <strain evidence="7">LY-2023</strain>
        <tissue evidence="7">Leaf</tissue>
    </source>
</reference>
<comment type="caution">
    <text evidence="7">The sequence shown here is derived from an EMBL/GenBank/DDBJ whole genome shotgun (WGS) entry which is preliminary data.</text>
</comment>
<dbReference type="GO" id="GO:0009507">
    <property type="term" value="C:chloroplast"/>
    <property type="evidence" value="ECO:0007669"/>
    <property type="project" value="TreeGrafter"/>
</dbReference>
<feature type="domain" description="Prephenate dehydratase" evidence="6">
    <location>
        <begin position="95"/>
        <end position="152"/>
    </location>
</feature>
<proteinExistence type="predicted"/>
<dbReference type="PANTHER" id="PTHR21022:SF20">
    <property type="entry name" value="AROGENATE DEHYDRATASE_PREPHENATE DEHYDRATASE 1, CHLOROPLASTIC"/>
    <property type="match status" value="1"/>
</dbReference>
<evidence type="ECO:0000256" key="5">
    <source>
        <dbReference type="ARBA" id="ARBA00029440"/>
    </source>
</evidence>
<dbReference type="PANTHER" id="PTHR21022">
    <property type="entry name" value="PREPHENATE DEHYDRATASE P PROTEIN"/>
    <property type="match status" value="1"/>
</dbReference>
<evidence type="ECO:0000256" key="2">
    <source>
        <dbReference type="ARBA" id="ARBA00023141"/>
    </source>
</evidence>
<evidence type="ECO:0000259" key="6">
    <source>
        <dbReference type="Pfam" id="PF00800"/>
    </source>
</evidence>
<sequence length="172" mass="19252">MTASPLLSLLPMNLPELFRALAPIEDEKKPIFTEVESSGGDKFMVLLNELKEFHKDDLPPTEWWGLTGAYSKDAALKAYPNCETVPCDEFETIFKAFIQCEMMLNDLCVVKVGTHDTSTSAKIVASNRKRDTTAIASSRAGKIYGLDLLLEGFQVKLSVICFVRLNCYTQKY</sequence>
<keyword evidence="8" id="KW-1185">Reference proteome</keyword>
<keyword evidence="1" id="KW-0028">Amino-acid biosynthesis</keyword>
<evidence type="ECO:0000313" key="7">
    <source>
        <dbReference type="EMBL" id="KAK7309821.1"/>
    </source>
</evidence>
<evidence type="ECO:0000256" key="4">
    <source>
        <dbReference type="ARBA" id="ARBA00023239"/>
    </source>
</evidence>
<dbReference type="Pfam" id="PF00800">
    <property type="entry name" value="PDT"/>
    <property type="match status" value="1"/>
</dbReference>
<protein>
    <recommendedName>
        <fullName evidence="6">Prephenate dehydratase domain-containing protein</fullName>
    </recommendedName>
</protein>
<gene>
    <name evidence="7" type="ORF">RJT34_06872</name>
</gene>
<dbReference type="Proteomes" id="UP001359559">
    <property type="component" value="Unassembled WGS sequence"/>
</dbReference>
<evidence type="ECO:0000256" key="1">
    <source>
        <dbReference type="ARBA" id="ARBA00022605"/>
    </source>
</evidence>
<dbReference type="GO" id="GO:0047769">
    <property type="term" value="F:arogenate dehydratase activity"/>
    <property type="evidence" value="ECO:0007669"/>
    <property type="project" value="TreeGrafter"/>
</dbReference>
<comment type="pathway">
    <text evidence="5">Amino-acid biosynthesis.</text>
</comment>
<dbReference type="EMBL" id="JAYKXN010000002">
    <property type="protein sequence ID" value="KAK7309821.1"/>
    <property type="molecule type" value="Genomic_DNA"/>
</dbReference>
<accession>A0AAN9K4K1</accession>
<organism evidence="7 8">
    <name type="scientific">Clitoria ternatea</name>
    <name type="common">Butterfly pea</name>
    <dbReference type="NCBI Taxonomy" id="43366"/>
    <lineage>
        <taxon>Eukaryota</taxon>
        <taxon>Viridiplantae</taxon>
        <taxon>Streptophyta</taxon>
        <taxon>Embryophyta</taxon>
        <taxon>Tracheophyta</taxon>
        <taxon>Spermatophyta</taxon>
        <taxon>Magnoliopsida</taxon>
        <taxon>eudicotyledons</taxon>
        <taxon>Gunneridae</taxon>
        <taxon>Pentapetalae</taxon>
        <taxon>rosids</taxon>
        <taxon>fabids</taxon>
        <taxon>Fabales</taxon>
        <taxon>Fabaceae</taxon>
        <taxon>Papilionoideae</taxon>
        <taxon>50 kb inversion clade</taxon>
        <taxon>NPAAA clade</taxon>
        <taxon>indigoferoid/millettioid clade</taxon>
        <taxon>Phaseoleae</taxon>
        <taxon>Clitoria</taxon>
    </lineage>
</organism>
<dbReference type="InterPro" id="IPR001086">
    <property type="entry name" value="Preph_deHydtase"/>
</dbReference>
<name>A0AAN9K4K1_CLITE</name>
<dbReference type="GO" id="GO:0009094">
    <property type="term" value="P:L-phenylalanine biosynthetic process"/>
    <property type="evidence" value="ECO:0007669"/>
    <property type="project" value="UniProtKB-KW"/>
</dbReference>
<keyword evidence="2" id="KW-0057">Aromatic amino acid biosynthesis</keyword>
<keyword evidence="3" id="KW-0584">Phenylalanine biosynthesis</keyword>
<evidence type="ECO:0000256" key="3">
    <source>
        <dbReference type="ARBA" id="ARBA00023222"/>
    </source>
</evidence>
<evidence type="ECO:0000313" key="8">
    <source>
        <dbReference type="Proteomes" id="UP001359559"/>
    </source>
</evidence>
<keyword evidence="4" id="KW-0456">Lyase</keyword>
<dbReference type="SUPFAM" id="SSF53850">
    <property type="entry name" value="Periplasmic binding protein-like II"/>
    <property type="match status" value="1"/>
</dbReference>
<dbReference type="GO" id="GO:0004664">
    <property type="term" value="F:prephenate dehydratase activity"/>
    <property type="evidence" value="ECO:0007669"/>
    <property type="project" value="InterPro"/>
</dbReference>
<dbReference type="AlphaFoldDB" id="A0AAN9K4K1"/>
<dbReference type="Gene3D" id="3.40.190.10">
    <property type="entry name" value="Periplasmic binding protein-like II"/>
    <property type="match status" value="1"/>
</dbReference>